<name>A0A8S3S125_MYTED</name>
<evidence type="ECO:0000256" key="1">
    <source>
        <dbReference type="ARBA" id="ARBA00006828"/>
    </source>
</evidence>
<dbReference type="InterPro" id="IPR057365">
    <property type="entry name" value="URGCP"/>
</dbReference>
<dbReference type="InterPro" id="IPR027417">
    <property type="entry name" value="P-loop_NTPase"/>
</dbReference>
<dbReference type="InterPro" id="IPR052986">
    <property type="entry name" value="VLIG_GTPase"/>
</dbReference>
<comment type="caution">
    <text evidence="5">The sequence shown here is derived from an EMBL/GenBank/DDBJ whole genome shotgun (WGS) entry which is preliminary data.</text>
</comment>
<evidence type="ECO:0000256" key="2">
    <source>
        <dbReference type="SAM" id="Coils"/>
    </source>
</evidence>
<dbReference type="EMBL" id="CAJPWZ010001318">
    <property type="protein sequence ID" value="CAG2212875.1"/>
    <property type="molecule type" value="Genomic_DNA"/>
</dbReference>
<dbReference type="GO" id="GO:0005525">
    <property type="term" value="F:GTP binding"/>
    <property type="evidence" value="ECO:0007669"/>
    <property type="project" value="InterPro"/>
</dbReference>
<evidence type="ECO:0000313" key="6">
    <source>
        <dbReference type="Proteomes" id="UP000683360"/>
    </source>
</evidence>
<dbReference type="OrthoDB" id="1597724at2759"/>
<reference evidence="5" key="1">
    <citation type="submission" date="2021-03" db="EMBL/GenBank/DDBJ databases">
        <authorList>
            <person name="Bekaert M."/>
        </authorList>
    </citation>
    <scope>NUCLEOTIDE SEQUENCE</scope>
</reference>
<dbReference type="Proteomes" id="UP000683360">
    <property type="component" value="Unassembled WGS sequence"/>
</dbReference>
<feature type="compositionally biased region" description="Polar residues" evidence="3">
    <location>
        <begin position="23"/>
        <end position="35"/>
    </location>
</feature>
<dbReference type="Gene3D" id="3.40.50.300">
    <property type="entry name" value="P-loop containing nucleotide triphosphate hydrolases"/>
    <property type="match status" value="1"/>
</dbReference>
<dbReference type="PANTHER" id="PTHR14819">
    <property type="entry name" value="GTP-BINDING"/>
    <property type="match status" value="1"/>
</dbReference>
<protein>
    <recommendedName>
        <fullName evidence="4">VLIG-type G domain-containing protein</fullName>
    </recommendedName>
</protein>
<dbReference type="SUPFAM" id="SSF52540">
    <property type="entry name" value="P-loop containing nucleoside triphosphate hydrolases"/>
    <property type="match status" value="1"/>
</dbReference>
<organism evidence="5 6">
    <name type="scientific">Mytilus edulis</name>
    <name type="common">Blue mussel</name>
    <dbReference type="NCBI Taxonomy" id="6550"/>
    <lineage>
        <taxon>Eukaryota</taxon>
        <taxon>Metazoa</taxon>
        <taxon>Spiralia</taxon>
        <taxon>Lophotrochozoa</taxon>
        <taxon>Mollusca</taxon>
        <taxon>Bivalvia</taxon>
        <taxon>Autobranchia</taxon>
        <taxon>Pteriomorphia</taxon>
        <taxon>Mytilida</taxon>
        <taxon>Mytiloidea</taxon>
        <taxon>Mytilidae</taxon>
        <taxon>Mytilinae</taxon>
        <taxon>Mytilus</taxon>
    </lineage>
</organism>
<gene>
    <name evidence="5" type="ORF">MEDL_26844</name>
</gene>
<dbReference type="InterPro" id="IPR058641">
    <property type="entry name" value="GVIN1_dom"/>
</dbReference>
<evidence type="ECO:0000256" key="3">
    <source>
        <dbReference type="SAM" id="MobiDB-lite"/>
    </source>
</evidence>
<evidence type="ECO:0000313" key="5">
    <source>
        <dbReference type="EMBL" id="CAG2212875.1"/>
    </source>
</evidence>
<dbReference type="Pfam" id="PF25496">
    <property type="entry name" value="URGCP"/>
    <property type="match status" value="1"/>
</dbReference>
<keyword evidence="6" id="KW-1185">Reference proteome</keyword>
<evidence type="ECO:0000259" key="4">
    <source>
        <dbReference type="PROSITE" id="PS51717"/>
    </source>
</evidence>
<keyword evidence="2" id="KW-0175">Coiled coil</keyword>
<dbReference type="Pfam" id="PF25683">
    <property type="entry name" value="URGCP_GTPase"/>
    <property type="match status" value="1"/>
</dbReference>
<accession>A0A8S3S125</accession>
<dbReference type="Pfam" id="PF25974">
    <property type="entry name" value="URGCP_9th"/>
    <property type="match status" value="1"/>
</dbReference>
<dbReference type="PANTHER" id="PTHR14819:SF25">
    <property type="entry name" value="CHROMOSOME UNDETERMINED SCAFFOLD_52, WHOLE GENOME SHOTGUN SEQUENCE"/>
    <property type="match status" value="1"/>
</dbReference>
<feature type="domain" description="VLIG-type G" evidence="4">
    <location>
        <begin position="1088"/>
        <end position="1331"/>
    </location>
</feature>
<feature type="coiled-coil region" evidence="2">
    <location>
        <begin position="1458"/>
        <end position="1485"/>
    </location>
</feature>
<feature type="region of interest" description="Disordered" evidence="3">
    <location>
        <begin position="1"/>
        <end position="41"/>
    </location>
</feature>
<proteinExistence type="inferred from homology"/>
<dbReference type="InterPro" id="IPR030383">
    <property type="entry name" value="G_VLIG_dom"/>
</dbReference>
<dbReference type="PROSITE" id="PS51717">
    <property type="entry name" value="G_VLIG"/>
    <property type="match status" value="1"/>
</dbReference>
<feature type="compositionally biased region" description="Basic and acidic residues" evidence="3">
    <location>
        <begin position="1"/>
        <end position="22"/>
    </location>
</feature>
<comment type="similarity">
    <text evidence="1">Belongs to the TRAFAC class dynamin-like GTPase superfamily. Very large inducible GTPase (VLIG) family.</text>
</comment>
<sequence>MSTIQDSDKHSNEKDKTEKDEIQMNNSTLHESMTSADAKEHAKETQFENILRDDYGLDPKYWLAILKTKKYKKDDAAQKKTIKDVFDEIPIDNNDFEETVRKQLGSLTASLKPEESRKAARQNCSLDDKIKNLQHASSSNAYTRTKLNVTDIISHASSGCALRGIFLNHSLDEITEMKETVISLVGDITLQGPSLKQEVEFLEFSSRKRVTTFKSLYRQLENMRSHINTGILHFGGIFKWTATYTSLTESKSDFNKDLVYDTLEGFLNIGYAGPGPTVGIGVSGKSLSSISGISNKHTEEELSKIQLIIDSIGGPPDEIEYQKWVQTLTAENETWSLISRGNFIGIWEVLTNHQDDFCETCNLTSLLECCWNMEMVESSHEQSNSKDYELLLFTLRQTLDKLADLTGDEDYFKFVLESNVKIQTFLEQIAFSKELQNEMQTAIMQKRNLRIIGSCKTCFLERQTEIDVMDFEINKRSKDLPSALSTEQINNIEFFISELEQTINKFDNLPVKYNVQKQANLVNYIVNTISQNTSKSSEEIFNTCFHALKTDLENDIVLIIELHTKDSPFNWIQLQDDLQPFIDGTATHRHLHTLPDFNISLDLVEENHDENFSLSMSTVPEKVVTFLKEMTMESEVSLIDSITIHARATNKKKENLLWFLFLRIMTQHSTLYEILEQHVKGFDDKEKVTDTDDFNICDDTEDDLLLNLTDNVHSCVNINPLDLVVALFVCSSKTLKQALASKMHSCRLAVPFVLPDRFSTTASVSLLKSILLSTAGNKYTPADDCPCNILSFIRIGCPNISKSQIINDIISNENHAVFFNRFSPFGHAMRTFSEDNESLENDSTQHLLQTVLSPTTTGVVMIDAHQRTKTYVKEFVIKYKDILKDNRNIHFGVIALGGKQKRTLEVKYDICSKMKTFFKKKQEKALVLILEESKIVVDNEGSQNGKKVIYEMRQLIDKFSNTVSLKRDVLQLQGTTLTSLKFSSCKTENTNRVEVLKEDVDNSESDLLSTPLGFEHFIREIGQVYEAILDQASRVSDETINFAKWLPKVPANLLLAGLPFEVMNGDIIHVPIVWVTAVLNELSVLIGDKKCLILSVVGIQSSGKSTLLNMMFGLQFPVGHGRITKGAFMQLIPVNDERLSFEIIVVIDTEGLRASELGHENYKHDNEFATFIMGIADINIVNINGESQSEMTEVLQMVVHAHLKMKTLSDSLNMKHSCIFVHQNVKTDDGTNDALAYSLQRMINLLDDMTLEAANQLEINDIESFKQVIDFDKKHVWYLPNLYTGELPIIRVNPSYSRRIENIKETILFDIATRHTHFTITDTSSKIEDMWNGILSEDFAFNFKNNLEARAYTKLESHYQELYWRLESAMHTFVRKKKLSLFKCKSESEFDVVMKTARNEFTKISKNEFDKTKDDFDAFIDNSTLKNIMLKWKQGYRLKLQSSLQSISERSDKQILSIKDEIKQVSDCERSIKDCEDEINSYASELAGKLANESKDNTEAKISIKILTDRFEQEWISWRTKCSTTQIGCEESEQILDLSVLTGCLNLEKSEVCINQTVDFTDKLGLKIESFLTKRQFTDDKFNEIDISYILNLVENEIENHNKHKDNDYKFRLTLQYKAMVLTNIAAYCTKVFIDINRQYDQRHNPQIKLEEYKDTAFELFVGLVHKKTEDVIAGNFFQEAIKSCILEQVQEDLPNKVEDEVLKSFEYSKYKVMKSVMKDLIDKNNFDHFSVYITSPDSYVEMWVRNYANTYLFQNDGHKFGSLCKFIVENALEDVNSAVNNATEIVKARYGSRISTWIDEFISSCKYLPISKKKTKPC</sequence>